<keyword evidence="10 22" id="KW-1133">Transmembrane helix</keyword>
<keyword evidence="13" id="KW-0534">Nitrate assimilation</keyword>
<organism evidence="24 25">
    <name type="scientific">Brachybacterium vulturis</name>
    <dbReference type="NCBI Taxonomy" id="2017484"/>
    <lineage>
        <taxon>Bacteria</taxon>
        <taxon>Bacillati</taxon>
        <taxon>Actinomycetota</taxon>
        <taxon>Actinomycetes</taxon>
        <taxon>Micrococcales</taxon>
        <taxon>Dermabacteraceae</taxon>
        <taxon>Brachybacterium</taxon>
    </lineage>
</organism>
<evidence type="ECO:0000256" key="19">
    <source>
        <dbReference type="ARBA" id="ARBA00071287"/>
    </source>
</evidence>
<evidence type="ECO:0000313" key="24">
    <source>
        <dbReference type="EMBL" id="ATG52118.1"/>
    </source>
</evidence>
<dbReference type="GO" id="GO:0019645">
    <property type="term" value="P:anaerobic electron transport chain"/>
    <property type="evidence" value="ECO:0007669"/>
    <property type="project" value="TreeGrafter"/>
</dbReference>
<reference evidence="25" key="1">
    <citation type="submission" date="2017-09" db="EMBL/GenBank/DDBJ databases">
        <title>Brachybacterium sp. VM2412.</title>
        <authorList>
            <person name="Tak E.J."/>
            <person name="Bae J.-W."/>
        </authorList>
    </citation>
    <scope>NUCLEOTIDE SEQUENCE [LARGE SCALE GENOMIC DNA]</scope>
    <source>
        <strain evidence="25">VM2412</strain>
    </source>
</reference>
<dbReference type="GO" id="GO:0005886">
    <property type="term" value="C:plasma membrane"/>
    <property type="evidence" value="ECO:0007669"/>
    <property type="project" value="UniProtKB-SubCell"/>
</dbReference>
<evidence type="ECO:0000259" key="23">
    <source>
        <dbReference type="Pfam" id="PF02665"/>
    </source>
</evidence>
<evidence type="ECO:0000256" key="8">
    <source>
        <dbReference type="ARBA" id="ARBA00022723"/>
    </source>
</evidence>
<feature type="transmembrane region" description="Helical" evidence="22">
    <location>
        <begin position="6"/>
        <end position="29"/>
    </location>
</feature>
<dbReference type="EMBL" id="CP023563">
    <property type="protein sequence ID" value="ATG52118.1"/>
    <property type="molecule type" value="Genomic_DNA"/>
</dbReference>
<dbReference type="OrthoDB" id="9788113at2"/>
<dbReference type="Pfam" id="PF02665">
    <property type="entry name" value="Nitrate_red_gam"/>
    <property type="match status" value="1"/>
</dbReference>
<dbReference type="PANTHER" id="PTHR30598:SF3">
    <property type="entry name" value="RESPIRATORY NITRATE REDUCTASE 1 GAMMA CHAIN"/>
    <property type="match status" value="1"/>
</dbReference>
<evidence type="ECO:0000256" key="1">
    <source>
        <dbReference type="ARBA" id="ARBA00001942"/>
    </source>
</evidence>
<dbReference type="Gene3D" id="1.20.950.20">
    <property type="entry name" value="Transmembrane di-heme cytochromes, Chain C"/>
    <property type="match status" value="1"/>
</dbReference>
<dbReference type="GO" id="GO:0008940">
    <property type="term" value="F:nitrate reductase activity"/>
    <property type="evidence" value="ECO:0007669"/>
    <property type="project" value="InterPro"/>
</dbReference>
<feature type="domain" description="NarG-like" evidence="23">
    <location>
        <begin position="9"/>
        <end position="226"/>
    </location>
</feature>
<comment type="similarity">
    <text evidence="16">In the central section; belongs to the NarJ/NarW family.</text>
</comment>
<gene>
    <name evidence="24" type="primary">narI</name>
    <name evidence="24" type="ORF">CFK38_11745</name>
</gene>
<dbReference type="GO" id="GO:0009055">
    <property type="term" value="F:electron transfer activity"/>
    <property type="evidence" value="ECO:0007669"/>
    <property type="project" value="TreeGrafter"/>
</dbReference>
<evidence type="ECO:0000256" key="2">
    <source>
        <dbReference type="ARBA" id="ARBA00001970"/>
    </source>
</evidence>
<keyword evidence="8" id="KW-0479">Metal-binding</keyword>
<proteinExistence type="inferred from homology"/>
<feature type="transmembrane region" description="Helical" evidence="22">
    <location>
        <begin position="50"/>
        <end position="70"/>
    </location>
</feature>
<evidence type="ECO:0000256" key="11">
    <source>
        <dbReference type="ARBA" id="ARBA00023002"/>
    </source>
</evidence>
<dbReference type="NCBIfam" id="TIGR00351">
    <property type="entry name" value="narI"/>
    <property type="match status" value="1"/>
</dbReference>
<keyword evidence="9" id="KW-0249">Electron transport</keyword>
<dbReference type="GO" id="GO:0046872">
    <property type="term" value="F:metal ion binding"/>
    <property type="evidence" value="ECO:0007669"/>
    <property type="project" value="UniProtKB-KW"/>
</dbReference>
<evidence type="ECO:0000256" key="17">
    <source>
        <dbReference type="ARBA" id="ARBA00061196"/>
    </source>
</evidence>
<comment type="similarity">
    <text evidence="18">In the N-terminal section; belongs to the nitrate reductase alpha subunit family.</text>
</comment>
<evidence type="ECO:0000313" key="25">
    <source>
        <dbReference type="Proteomes" id="UP000218165"/>
    </source>
</evidence>
<dbReference type="GO" id="GO:0042128">
    <property type="term" value="P:nitrate assimilation"/>
    <property type="evidence" value="ECO:0007669"/>
    <property type="project" value="UniProtKB-KW"/>
</dbReference>
<dbReference type="FunFam" id="1.20.950.20:FF:000001">
    <property type="entry name" value="Respiratory nitrate reductase subunit gamma"/>
    <property type="match status" value="1"/>
</dbReference>
<dbReference type="Proteomes" id="UP000218165">
    <property type="component" value="Chromosome"/>
</dbReference>
<dbReference type="RefSeq" id="WP_096803234.1">
    <property type="nucleotide sequence ID" value="NZ_CP023563.1"/>
</dbReference>
<evidence type="ECO:0000256" key="18">
    <source>
        <dbReference type="ARBA" id="ARBA00061480"/>
    </source>
</evidence>
<dbReference type="SUPFAM" id="SSF103501">
    <property type="entry name" value="Respiratory nitrate reductase 1 gamma chain"/>
    <property type="match status" value="1"/>
</dbReference>
<feature type="binding site" description="axial binding residue" evidence="20">
    <location>
        <position position="189"/>
    </location>
    <ligand>
        <name>heme b</name>
        <dbReference type="ChEBI" id="CHEBI:60344"/>
        <label>1</label>
    </ligand>
    <ligandPart>
        <name>Fe</name>
        <dbReference type="ChEBI" id="CHEBI:18248"/>
    </ligandPart>
</feature>
<keyword evidence="6 20" id="KW-0349">Heme</keyword>
<dbReference type="GO" id="GO:0020037">
    <property type="term" value="F:heme binding"/>
    <property type="evidence" value="ECO:0007669"/>
    <property type="project" value="TreeGrafter"/>
</dbReference>
<accession>A0A291GPJ2</accession>
<evidence type="ECO:0000256" key="12">
    <source>
        <dbReference type="ARBA" id="ARBA00023004"/>
    </source>
</evidence>
<evidence type="ECO:0000256" key="22">
    <source>
        <dbReference type="SAM" id="Phobius"/>
    </source>
</evidence>
<comment type="function">
    <text evidence="15">Does not seem to have nitrate reductase activity.</text>
</comment>
<dbReference type="PANTHER" id="PTHR30598">
    <property type="entry name" value="NITRATE REDUCTASE PRIVATE CHAPERONE, REDOX ENZYME MATURATION PROTEIN REMP FAMILY"/>
    <property type="match status" value="1"/>
</dbReference>
<sequence length="257" mass="29244">MSEDTTLDILLWTVLPYFVLAIFILGHVWRFRTDQYTVTSRSSQLYESKLLRFGSPLFHYGIIAVFFGHLMGLLIPQRWTDAIGITESMYHWGAFGMGIVASAVAAGGIMILAWRRTTNDRVKTVTPFGDKIMFGLLGLSILLGILATLFNLQSSYNYREGLSIWFRNFWTLNPDPSLMAAAPLFFQLHVLMALVLFAIWPFSRLVHAFTIPFGYLNRPYILYRSRDDSERKPRPGWAKSDIPEVPGPAAAGRRKKT</sequence>
<keyword evidence="7 22" id="KW-0812">Transmembrane</keyword>
<protein>
    <recommendedName>
        <fullName evidence="19">Nitrate reductase-like protein NarX</fullName>
    </recommendedName>
</protein>
<dbReference type="InterPro" id="IPR036197">
    <property type="entry name" value="NarG-like_sf"/>
</dbReference>
<keyword evidence="4" id="KW-0813">Transport</keyword>
<evidence type="ECO:0000256" key="14">
    <source>
        <dbReference type="ARBA" id="ARBA00023136"/>
    </source>
</evidence>
<feature type="binding site" description="axial binding residue" evidence="20">
    <location>
        <position position="69"/>
    </location>
    <ligand>
        <name>heme b</name>
        <dbReference type="ChEBI" id="CHEBI:60344"/>
        <label>1</label>
    </ligand>
    <ligandPart>
        <name>Fe</name>
        <dbReference type="ChEBI" id="CHEBI:18248"/>
    </ligandPart>
</feature>
<evidence type="ECO:0000256" key="7">
    <source>
        <dbReference type="ARBA" id="ARBA00022692"/>
    </source>
</evidence>
<keyword evidence="14 22" id="KW-0472">Membrane</keyword>
<evidence type="ECO:0000256" key="6">
    <source>
        <dbReference type="ARBA" id="ARBA00022617"/>
    </source>
</evidence>
<dbReference type="GO" id="GO:0009325">
    <property type="term" value="C:nitrate reductase complex"/>
    <property type="evidence" value="ECO:0007669"/>
    <property type="project" value="InterPro"/>
</dbReference>
<evidence type="ECO:0000256" key="4">
    <source>
        <dbReference type="ARBA" id="ARBA00022448"/>
    </source>
</evidence>
<dbReference type="InterPro" id="IPR023234">
    <property type="entry name" value="NarG-like_domain"/>
</dbReference>
<keyword evidence="12 20" id="KW-0408">Iron</keyword>
<dbReference type="AlphaFoldDB" id="A0A291GPJ2"/>
<dbReference type="InterPro" id="IPR003816">
    <property type="entry name" value="Nitrate_red_gam"/>
</dbReference>
<evidence type="ECO:0000256" key="16">
    <source>
        <dbReference type="ARBA" id="ARBA00061095"/>
    </source>
</evidence>
<evidence type="ECO:0000256" key="15">
    <source>
        <dbReference type="ARBA" id="ARBA00056200"/>
    </source>
</evidence>
<feature type="transmembrane region" description="Helical" evidence="22">
    <location>
        <begin position="90"/>
        <end position="114"/>
    </location>
</feature>
<comment type="cofactor">
    <cofactor evidence="2">
        <name>heme b</name>
        <dbReference type="ChEBI" id="CHEBI:60344"/>
    </cofactor>
</comment>
<keyword evidence="11" id="KW-0560">Oxidoreductase</keyword>
<evidence type="ECO:0000256" key="3">
    <source>
        <dbReference type="ARBA" id="ARBA00004651"/>
    </source>
</evidence>
<evidence type="ECO:0000256" key="20">
    <source>
        <dbReference type="PIRSR" id="PIRSR603816-1"/>
    </source>
</evidence>
<feature type="transmembrane region" description="Helical" evidence="22">
    <location>
        <begin position="134"/>
        <end position="158"/>
    </location>
</feature>
<comment type="subcellular location">
    <subcellularLocation>
        <location evidence="3">Cell membrane</location>
        <topology evidence="3">Multi-pass membrane protein</topology>
    </subcellularLocation>
</comment>
<evidence type="ECO:0000256" key="13">
    <source>
        <dbReference type="ARBA" id="ARBA00023063"/>
    </source>
</evidence>
<feature type="transmembrane region" description="Helical" evidence="22">
    <location>
        <begin position="178"/>
        <end position="200"/>
    </location>
</feature>
<evidence type="ECO:0000256" key="5">
    <source>
        <dbReference type="ARBA" id="ARBA00022475"/>
    </source>
</evidence>
<evidence type="ECO:0000256" key="21">
    <source>
        <dbReference type="SAM" id="MobiDB-lite"/>
    </source>
</evidence>
<comment type="cofactor">
    <cofactor evidence="1">
        <name>Mo-bis(molybdopterin guanine dinucleotide)</name>
        <dbReference type="ChEBI" id="CHEBI:60539"/>
    </cofactor>
</comment>
<name>A0A291GPJ2_9MICO</name>
<dbReference type="KEGG" id="brz:CFK38_11745"/>
<comment type="similarity">
    <text evidence="17">In the C-terminal section; belongs to the nitrate reductase gamma subunit family.</text>
</comment>
<keyword evidence="25" id="KW-1185">Reference proteome</keyword>
<evidence type="ECO:0000256" key="9">
    <source>
        <dbReference type="ARBA" id="ARBA00022982"/>
    </source>
</evidence>
<feature type="binding site" description="axial binding residue" evidence="20">
    <location>
        <position position="59"/>
    </location>
    <ligand>
        <name>heme b</name>
        <dbReference type="ChEBI" id="CHEBI:60344"/>
        <label>1</label>
    </ligand>
    <ligandPart>
        <name>Fe</name>
        <dbReference type="ChEBI" id="CHEBI:18248"/>
    </ligandPart>
</feature>
<evidence type="ECO:0000256" key="10">
    <source>
        <dbReference type="ARBA" id="ARBA00022989"/>
    </source>
</evidence>
<dbReference type="InterPro" id="IPR051936">
    <property type="entry name" value="Heme-iron_electron_transfer"/>
</dbReference>
<keyword evidence="5" id="KW-1003">Cell membrane</keyword>
<feature type="region of interest" description="Disordered" evidence="21">
    <location>
        <begin position="227"/>
        <end position="257"/>
    </location>
</feature>
<feature type="binding site" description="axial binding residue" evidence="20">
    <location>
        <position position="207"/>
    </location>
    <ligand>
        <name>heme b</name>
        <dbReference type="ChEBI" id="CHEBI:60344"/>
        <label>1</label>
    </ligand>
    <ligandPart>
        <name>Fe</name>
        <dbReference type="ChEBI" id="CHEBI:18248"/>
    </ligandPart>
</feature>